<keyword evidence="2" id="KW-1185">Reference proteome</keyword>
<name>A0A9P7E9C2_9AGAM</name>
<dbReference type="RefSeq" id="XP_041192274.1">
    <property type="nucleotide sequence ID" value="XM_041335859.1"/>
</dbReference>
<dbReference type="EMBL" id="JABBWG010000019">
    <property type="protein sequence ID" value="KAG1815137.1"/>
    <property type="molecule type" value="Genomic_DNA"/>
</dbReference>
<dbReference type="GeneID" id="64629876"/>
<protein>
    <submittedName>
        <fullName evidence="1">Uncharacterized protein</fullName>
    </submittedName>
</protein>
<evidence type="ECO:0000313" key="1">
    <source>
        <dbReference type="EMBL" id="KAG1815137.1"/>
    </source>
</evidence>
<comment type="caution">
    <text evidence="1">The sequence shown here is derived from an EMBL/GenBank/DDBJ whole genome shotgun (WGS) entry which is preliminary data.</text>
</comment>
<dbReference type="AlphaFoldDB" id="A0A9P7E9C2"/>
<gene>
    <name evidence="1" type="ORF">BJ212DRAFT_1359721</name>
</gene>
<accession>A0A9P7E9C2</accession>
<sequence>MKTFPADRNLRVEYTVRIGILQRRRHQTKLGNVTLNDDMFFGGRNGSTIEVRGRRVIKTEAGA</sequence>
<reference evidence="1" key="1">
    <citation type="journal article" date="2020" name="New Phytol.">
        <title>Comparative genomics reveals dynamic genome evolution in host specialist ectomycorrhizal fungi.</title>
        <authorList>
            <person name="Lofgren L.A."/>
            <person name="Nguyen N.H."/>
            <person name="Vilgalys R."/>
            <person name="Ruytinx J."/>
            <person name="Liao H.L."/>
            <person name="Branco S."/>
            <person name="Kuo A."/>
            <person name="LaButti K."/>
            <person name="Lipzen A."/>
            <person name="Andreopoulos W."/>
            <person name="Pangilinan J."/>
            <person name="Riley R."/>
            <person name="Hundley H."/>
            <person name="Na H."/>
            <person name="Barry K."/>
            <person name="Grigoriev I.V."/>
            <person name="Stajich J.E."/>
            <person name="Kennedy P.G."/>
        </authorList>
    </citation>
    <scope>NUCLEOTIDE SEQUENCE</scope>
    <source>
        <strain evidence="1">MN1</strain>
    </source>
</reference>
<organism evidence="1 2">
    <name type="scientific">Suillus subaureus</name>
    <dbReference type="NCBI Taxonomy" id="48587"/>
    <lineage>
        <taxon>Eukaryota</taxon>
        <taxon>Fungi</taxon>
        <taxon>Dikarya</taxon>
        <taxon>Basidiomycota</taxon>
        <taxon>Agaricomycotina</taxon>
        <taxon>Agaricomycetes</taxon>
        <taxon>Agaricomycetidae</taxon>
        <taxon>Boletales</taxon>
        <taxon>Suillineae</taxon>
        <taxon>Suillaceae</taxon>
        <taxon>Suillus</taxon>
    </lineage>
</organism>
<proteinExistence type="predicted"/>
<evidence type="ECO:0000313" key="2">
    <source>
        <dbReference type="Proteomes" id="UP000807769"/>
    </source>
</evidence>
<dbReference type="Proteomes" id="UP000807769">
    <property type="component" value="Unassembled WGS sequence"/>
</dbReference>